<dbReference type="PANTHER" id="PTHR11573:SF6">
    <property type="entry name" value="RIBONUCLEOSIDE-DIPHOSPHATE REDUCTASE LARGE SUBUNIT"/>
    <property type="match status" value="1"/>
</dbReference>
<dbReference type="SUPFAM" id="SSF51998">
    <property type="entry name" value="PFL-like glycyl radical enzymes"/>
    <property type="match status" value="1"/>
</dbReference>
<dbReference type="Pfam" id="PF03477">
    <property type="entry name" value="ATP-cone"/>
    <property type="match status" value="1"/>
</dbReference>
<dbReference type="InterPro" id="IPR008926">
    <property type="entry name" value="RNR_R1-su_N"/>
</dbReference>
<evidence type="ECO:0000256" key="9">
    <source>
        <dbReference type="PROSITE-ProRule" id="PRU00492"/>
    </source>
</evidence>
<dbReference type="EMBL" id="BAABQM010000003">
    <property type="protein sequence ID" value="GAA5414797.1"/>
    <property type="molecule type" value="Genomic_DNA"/>
</dbReference>
<comment type="similarity">
    <text evidence="1 10">Belongs to the ribonucleoside diphosphate reductase large chain family.</text>
</comment>
<evidence type="ECO:0000259" key="11">
    <source>
        <dbReference type="PROSITE" id="PS51161"/>
    </source>
</evidence>
<comment type="catalytic activity">
    <reaction evidence="8 10">
        <text>a 2'-deoxyribonucleoside 5'-diphosphate + [thioredoxin]-disulfide + H2O = a ribonucleoside 5'-diphosphate + [thioredoxin]-dithiol</text>
        <dbReference type="Rhea" id="RHEA:23252"/>
        <dbReference type="Rhea" id="RHEA-COMP:10698"/>
        <dbReference type="Rhea" id="RHEA-COMP:10700"/>
        <dbReference type="ChEBI" id="CHEBI:15377"/>
        <dbReference type="ChEBI" id="CHEBI:29950"/>
        <dbReference type="ChEBI" id="CHEBI:50058"/>
        <dbReference type="ChEBI" id="CHEBI:57930"/>
        <dbReference type="ChEBI" id="CHEBI:73316"/>
        <dbReference type="EC" id="1.17.4.1"/>
    </reaction>
</comment>
<evidence type="ECO:0000256" key="5">
    <source>
        <dbReference type="ARBA" id="ARBA00022840"/>
    </source>
</evidence>
<dbReference type="Pfam" id="PF00317">
    <property type="entry name" value="Ribonuc_red_lgN"/>
    <property type="match status" value="1"/>
</dbReference>
<evidence type="ECO:0000256" key="8">
    <source>
        <dbReference type="ARBA" id="ARBA00047754"/>
    </source>
</evidence>
<evidence type="ECO:0000256" key="2">
    <source>
        <dbReference type="ARBA" id="ARBA00012274"/>
    </source>
</evidence>
<proteinExistence type="inferred from homology"/>
<dbReference type="RefSeq" id="WP_353289957.1">
    <property type="nucleotide sequence ID" value="NZ_BAABQM010000003.1"/>
</dbReference>
<dbReference type="Pfam" id="PF02867">
    <property type="entry name" value="Ribonuc_red_lgC"/>
    <property type="match status" value="1"/>
</dbReference>
<comment type="caution">
    <text evidence="12">The sequence shown here is derived from an EMBL/GenBank/DDBJ whole genome shotgun (WGS) entry which is preliminary data.</text>
</comment>
<keyword evidence="4 9" id="KW-0547">Nucleotide-binding</keyword>
<dbReference type="InterPro" id="IPR005144">
    <property type="entry name" value="ATP-cone_dom"/>
</dbReference>
<dbReference type="PROSITE" id="PS00089">
    <property type="entry name" value="RIBORED_LARGE"/>
    <property type="match status" value="1"/>
</dbReference>
<keyword evidence="6 10" id="KW-0560">Oxidoreductase</keyword>
<dbReference type="PRINTS" id="PR01183">
    <property type="entry name" value="RIBORDTASEM1"/>
</dbReference>
<keyword evidence="7 10" id="KW-0215">Deoxyribonucleotide synthesis</keyword>
<keyword evidence="3" id="KW-0021">Allosteric enzyme</keyword>
<keyword evidence="13" id="KW-1185">Reference proteome</keyword>
<evidence type="ECO:0000313" key="13">
    <source>
        <dbReference type="Proteomes" id="UP001449582"/>
    </source>
</evidence>
<dbReference type="PANTHER" id="PTHR11573">
    <property type="entry name" value="RIBONUCLEOSIDE-DIPHOSPHATE REDUCTASE LARGE CHAIN"/>
    <property type="match status" value="1"/>
</dbReference>
<evidence type="ECO:0000256" key="6">
    <source>
        <dbReference type="ARBA" id="ARBA00023002"/>
    </source>
</evidence>
<evidence type="ECO:0000256" key="4">
    <source>
        <dbReference type="ARBA" id="ARBA00022741"/>
    </source>
</evidence>
<dbReference type="SUPFAM" id="SSF48168">
    <property type="entry name" value="R1 subunit of ribonucleotide reductase, N-terminal domain"/>
    <property type="match status" value="1"/>
</dbReference>
<keyword evidence="5 9" id="KW-0067">ATP-binding</keyword>
<dbReference type="NCBIfam" id="TIGR02506">
    <property type="entry name" value="NrdE_NrdA"/>
    <property type="match status" value="1"/>
</dbReference>
<dbReference type="InterPro" id="IPR013346">
    <property type="entry name" value="NrdE_NrdA_C"/>
</dbReference>
<name>A0ABP9U9P4_9BACT</name>
<evidence type="ECO:0000256" key="1">
    <source>
        <dbReference type="ARBA" id="ARBA00010406"/>
    </source>
</evidence>
<dbReference type="EC" id="1.17.4.1" evidence="2 10"/>
<evidence type="ECO:0000256" key="10">
    <source>
        <dbReference type="RuleBase" id="RU003410"/>
    </source>
</evidence>
<dbReference type="InterPro" id="IPR013509">
    <property type="entry name" value="RNR_lsu_N"/>
</dbReference>
<reference evidence="12" key="1">
    <citation type="submission" date="2024-02" db="EMBL/GenBank/DDBJ databases">
        <title>Draft genome sequence of new strains in genus Ureaplasma.</title>
        <authorList>
            <person name="Nakajima Y."/>
            <person name="Segawa T."/>
        </authorList>
    </citation>
    <scope>NUCLEOTIDE SEQUENCE [LARGE SCALE GENOMIC DNA]</scope>
    <source>
        <strain evidence="12">OM1</strain>
    </source>
</reference>
<comment type="function">
    <text evidence="10">Provides the precursors necessary for DNA synthesis. Catalyzes the biosynthesis of deoxyribonucleotides from the corresponding ribonucleotides.</text>
</comment>
<dbReference type="PROSITE" id="PS51161">
    <property type="entry name" value="ATP_CONE"/>
    <property type="match status" value="1"/>
</dbReference>
<organism evidence="12 13">
    <name type="scientific">Ureaplasma ceti</name>
    <dbReference type="NCBI Taxonomy" id="3119530"/>
    <lineage>
        <taxon>Bacteria</taxon>
        <taxon>Bacillati</taxon>
        <taxon>Mycoplasmatota</taxon>
        <taxon>Mycoplasmoidales</taxon>
        <taxon>Mycoplasmoidaceae</taxon>
        <taxon>Ureaplasma</taxon>
    </lineage>
</organism>
<protein>
    <recommendedName>
        <fullName evidence="2 10">Ribonucleoside-diphosphate reductase</fullName>
        <ecNumber evidence="2 10">1.17.4.1</ecNumber>
    </recommendedName>
</protein>
<dbReference type="Proteomes" id="UP001449582">
    <property type="component" value="Unassembled WGS sequence"/>
</dbReference>
<dbReference type="InterPro" id="IPR000788">
    <property type="entry name" value="RNR_lg_C"/>
</dbReference>
<feature type="domain" description="ATP-cone" evidence="11">
    <location>
        <begin position="38"/>
        <end position="127"/>
    </location>
</feature>
<dbReference type="Gene3D" id="3.20.70.20">
    <property type="match status" value="1"/>
</dbReference>
<evidence type="ECO:0000256" key="3">
    <source>
        <dbReference type="ARBA" id="ARBA00022533"/>
    </source>
</evidence>
<dbReference type="InterPro" id="IPR039718">
    <property type="entry name" value="Rrm1"/>
</dbReference>
<evidence type="ECO:0000313" key="12">
    <source>
        <dbReference type="EMBL" id="GAA5414797.1"/>
    </source>
</evidence>
<evidence type="ECO:0000256" key="7">
    <source>
        <dbReference type="ARBA" id="ARBA00023116"/>
    </source>
</evidence>
<sequence>MLSNTKTPLSYIENAIEEGGDITVKKGRKEVEIPASAIMVIKRNGSIEPYTTSKMKKVCLWASNGNEHYAQALLDATEIKLYDKIKISDVYDELIKSAVNKISRIYPTYEWVAAKLYLLKYYREAWNIKTEKQYVHMKDVIAKGLEHKKYNKEVFSSYTDEEIDEINSFIKPENDFLFTYKALIFYTRKYCLNYAKNKKLELPQHAYMRIAMTMFYQEDKANRLTYIKKFYDYLSQHYFTVSTPISMNAGTVNMQLSSCVLSDMDDDANSIMETIESIAIYSKNKGGNAVDISKIRSSGSYILGNNGFSSGPVPFLKIVEATIKAFNQGSERPGVCCVYYQWWHYNFEELVVLKNNSGTEENRARQLKYSVKINDLLIDRALKNEDVTLFNPSDVPRLFNKYGKEFEQEYEAYEKQSGLRSKKMPAKKVLEMIFKERVETGNVYMFHEENVNNMSMLNRYVNSSNLCCEITLPSRASEFKEQTLDNSGSKEAGITKTYNAGEIALCNLSSVNLVKWDELDEAGQVDLINILVRAMDNTIDIAKYPVMEAKYTNINYRYLGIGVLNYVNYLANHKIVIDTKEAMENTAALFDKLSYQIIHSSMELAKEKGKFNFFEETLWAKGDLPILRANKQALALTDYQPDWNKWKELAKDIKKYGIRNAQLMAIAPTATSGKAINATESIEPIQGFVYKEDGKSNVITLAPNISKNSAYYKLAFDCDQYMLINLAAIRQCYLDQAQSINMYFNKVESLTDFTLHHLYGFKLGIKTYYYCKTQKEVSDNVCESCT</sequence>
<gene>
    <name evidence="12" type="primary">nrdA</name>
    <name evidence="12" type="ORF">UREOM_5080</name>
</gene>
<accession>A0ABP9U9P4</accession>